<reference evidence="1" key="2">
    <citation type="journal article" date="2015" name="Fish Shellfish Immunol.">
        <title>Early steps in the European eel (Anguilla anguilla)-Vibrio vulnificus interaction in the gills: Role of the RtxA13 toxin.</title>
        <authorList>
            <person name="Callol A."/>
            <person name="Pajuelo D."/>
            <person name="Ebbesson L."/>
            <person name="Teles M."/>
            <person name="MacKenzie S."/>
            <person name="Amaro C."/>
        </authorList>
    </citation>
    <scope>NUCLEOTIDE SEQUENCE</scope>
</reference>
<dbReference type="EMBL" id="GBXM01073774">
    <property type="protein sequence ID" value="JAH34803.1"/>
    <property type="molecule type" value="Transcribed_RNA"/>
</dbReference>
<dbReference type="EMBL" id="GBXM01088686">
    <property type="protein sequence ID" value="JAH19891.1"/>
    <property type="molecule type" value="Transcribed_RNA"/>
</dbReference>
<proteinExistence type="predicted"/>
<dbReference type="EMBL" id="GBXM01077716">
    <property type="protein sequence ID" value="JAH30861.1"/>
    <property type="molecule type" value="Transcribed_RNA"/>
</dbReference>
<organism evidence="1">
    <name type="scientific">Anguilla anguilla</name>
    <name type="common">European freshwater eel</name>
    <name type="synonym">Muraena anguilla</name>
    <dbReference type="NCBI Taxonomy" id="7936"/>
    <lineage>
        <taxon>Eukaryota</taxon>
        <taxon>Metazoa</taxon>
        <taxon>Chordata</taxon>
        <taxon>Craniata</taxon>
        <taxon>Vertebrata</taxon>
        <taxon>Euteleostomi</taxon>
        <taxon>Actinopterygii</taxon>
        <taxon>Neopterygii</taxon>
        <taxon>Teleostei</taxon>
        <taxon>Anguilliformes</taxon>
        <taxon>Anguillidae</taxon>
        <taxon>Anguilla</taxon>
    </lineage>
</organism>
<sequence length="44" mass="4962">MPLKFTSLCYFFLVQTDFGYGHRTGDTPDCTGPGVLPPREDFPH</sequence>
<evidence type="ECO:0000313" key="1">
    <source>
        <dbReference type="EMBL" id="JAH27719.1"/>
    </source>
</evidence>
<reference evidence="1" key="1">
    <citation type="submission" date="2014-11" db="EMBL/GenBank/DDBJ databases">
        <authorList>
            <person name="Amaro Gonzalez C."/>
        </authorList>
    </citation>
    <scope>NUCLEOTIDE SEQUENCE</scope>
</reference>
<accession>A0A0E9RF40</accession>
<name>A0A0E9RF40_ANGAN</name>
<dbReference type="AlphaFoldDB" id="A0A0E9RF40"/>
<protein>
    <submittedName>
        <fullName evidence="1">Uncharacterized protein</fullName>
    </submittedName>
</protein>
<dbReference type="EMBL" id="GBXM01080858">
    <property type="protein sequence ID" value="JAH27719.1"/>
    <property type="molecule type" value="Transcribed_RNA"/>
</dbReference>